<dbReference type="InterPro" id="IPR003961">
    <property type="entry name" value="FN3_dom"/>
</dbReference>
<feature type="signal peptide" evidence="9">
    <location>
        <begin position="1"/>
        <end position="22"/>
    </location>
</feature>
<dbReference type="InterPro" id="IPR036116">
    <property type="entry name" value="FN3_sf"/>
</dbReference>
<evidence type="ECO:0000256" key="6">
    <source>
        <dbReference type="PROSITE-ProRule" id="PRU00460"/>
    </source>
</evidence>
<keyword evidence="8" id="KW-0812">Transmembrane</keyword>
<feature type="chain" id="PRO_5043853116" evidence="9">
    <location>
        <begin position="23"/>
        <end position="513"/>
    </location>
</feature>
<feature type="domain" description="Fibronectin type-III" evidence="11">
    <location>
        <begin position="162"/>
        <end position="251"/>
    </location>
</feature>
<keyword evidence="5 6" id="KW-0424">Laminin EGF-like domain</keyword>
<evidence type="ECO:0000313" key="12">
    <source>
        <dbReference type="EMBL" id="CAL1525913.1"/>
    </source>
</evidence>
<keyword evidence="3 6" id="KW-1015">Disulfide bond</keyword>
<dbReference type="CDD" id="cd00055">
    <property type="entry name" value="EGF_Lam"/>
    <property type="match status" value="2"/>
</dbReference>
<evidence type="ECO:0000259" key="10">
    <source>
        <dbReference type="PROSITE" id="PS50027"/>
    </source>
</evidence>
<feature type="disulfide bond" evidence="6">
    <location>
        <begin position="381"/>
        <end position="390"/>
    </location>
</feature>
<evidence type="ECO:0000256" key="1">
    <source>
        <dbReference type="ARBA" id="ARBA00022729"/>
    </source>
</evidence>
<feature type="region of interest" description="Disordered" evidence="7">
    <location>
        <begin position="68"/>
        <end position="124"/>
    </location>
</feature>
<feature type="compositionally biased region" description="Low complexity" evidence="7">
    <location>
        <begin position="84"/>
        <end position="103"/>
    </location>
</feature>
<accession>A0AAV2GX03</accession>
<keyword evidence="4" id="KW-0325">Glycoprotein</keyword>
<evidence type="ECO:0000256" key="7">
    <source>
        <dbReference type="SAM" id="MobiDB-lite"/>
    </source>
</evidence>
<comment type="caution">
    <text evidence="6">Lacks conserved residue(s) required for the propagation of feature annotation.</text>
</comment>
<dbReference type="SUPFAM" id="SSF57184">
    <property type="entry name" value="Growth factor receptor domain"/>
    <property type="match status" value="1"/>
</dbReference>
<comment type="caution">
    <text evidence="12">The sequence shown here is derived from an EMBL/GenBank/DDBJ whole genome shotgun (WGS) entry which is preliminary data.</text>
</comment>
<dbReference type="PROSITE" id="PS50853">
    <property type="entry name" value="FN3"/>
    <property type="match status" value="1"/>
</dbReference>
<dbReference type="CDD" id="cd00063">
    <property type="entry name" value="FN3"/>
    <property type="match status" value="2"/>
</dbReference>
<dbReference type="InterPro" id="IPR002049">
    <property type="entry name" value="LE_dom"/>
</dbReference>
<keyword evidence="2" id="KW-0677">Repeat</keyword>
<dbReference type="Gene3D" id="2.10.25.10">
    <property type="entry name" value="Laminin"/>
    <property type="match status" value="2"/>
</dbReference>
<feature type="transmembrane region" description="Helical" evidence="8">
    <location>
        <begin position="429"/>
        <end position="450"/>
    </location>
</feature>
<dbReference type="EMBL" id="CAXITT010000001">
    <property type="protein sequence ID" value="CAL1525913.1"/>
    <property type="molecule type" value="Genomic_DNA"/>
</dbReference>
<organism evidence="12 13">
    <name type="scientific">Lymnaea stagnalis</name>
    <name type="common">Great pond snail</name>
    <name type="synonym">Helix stagnalis</name>
    <dbReference type="NCBI Taxonomy" id="6523"/>
    <lineage>
        <taxon>Eukaryota</taxon>
        <taxon>Metazoa</taxon>
        <taxon>Spiralia</taxon>
        <taxon>Lophotrochozoa</taxon>
        <taxon>Mollusca</taxon>
        <taxon>Gastropoda</taxon>
        <taxon>Heterobranchia</taxon>
        <taxon>Euthyneura</taxon>
        <taxon>Panpulmonata</taxon>
        <taxon>Hygrophila</taxon>
        <taxon>Lymnaeoidea</taxon>
        <taxon>Lymnaeidae</taxon>
        <taxon>Lymnaea</taxon>
    </lineage>
</organism>
<evidence type="ECO:0000313" key="13">
    <source>
        <dbReference type="Proteomes" id="UP001497497"/>
    </source>
</evidence>
<dbReference type="InterPro" id="IPR009030">
    <property type="entry name" value="Growth_fac_rcpt_cys_sf"/>
</dbReference>
<feature type="domain" description="Laminin EGF-like" evidence="10">
    <location>
        <begin position="255"/>
        <end position="306"/>
    </location>
</feature>
<evidence type="ECO:0000256" key="4">
    <source>
        <dbReference type="ARBA" id="ARBA00023180"/>
    </source>
</evidence>
<dbReference type="AlphaFoldDB" id="A0AAV2GX03"/>
<reference evidence="12 13" key="1">
    <citation type="submission" date="2024-04" db="EMBL/GenBank/DDBJ databases">
        <authorList>
            <consortium name="Genoscope - CEA"/>
            <person name="William W."/>
        </authorList>
    </citation>
    <scope>NUCLEOTIDE SEQUENCE [LARGE SCALE GENOMIC DNA]</scope>
</reference>
<dbReference type="PANTHER" id="PTHR10574:SF365">
    <property type="entry name" value="NETRIN-A-RELATED"/>
    <property type="match status" value="1"/>
</dbReference>
<dbReference type="PANTHER" id="PTHR10574">
    <property type="entry name" value="NETRIN/LAMININ-RELATED"/>
    <property type="match status" value="1"/>
</dbReference>
<evidence type="ECO:0000256" key="8">
    <source>
        <dbReference type="SAM" id="Phobius"/>
    </source>
</evidence>
<dbReference type="SMART" id="SM00180">
    <property type="entry name" value="EGF_Lam"/>
    <property type="match status" value="3"/>
</dbReference>
<evidence type="ECO:0000256" key="3">
    <source>
        <dbReference type="ARBA" id="ARBA00023157"/>
    </source>
</evidence>
<dbReference type="InterPro" id="IPR013783">
    <property type="entry name" value="Ig-like_fold"/>
</dbReference>
<feature type="compositionally biased region" description="Acidic residues" evidence="7">
    <location>
        <begin position="70"/>
        <end position="82"/>
    </location>
</feature>
<dbReference type="SUPFAM" id="SSF57196">
    <property type="entry name" value="EGF/Laminin"/>
    <property type="match status" value="1"/>
</dbReference>
<evidence type="ECO:0000256" key="9">
    <source>
        <dbReference type="SAM" id="SignalP"/>
    </source>
</evidence>
<evidence type="ECO:0000259" key="11">
    <source>
        <dbReference type="PROSITE" id="PS50853"/>
    </source>
</evidence>
<dbReference type="GO" id="GO:0008045">
    <property type="term" value="P:motor neuron axon guidance"/>
    <property type="evidence" value="ECO:0007669"/>
    <property type="project" value="TreeGrafter"/>
</dbReference>
<evidence type="ECO:0000256" key="5">
    <source>
        <dbReference type="ARBA" id="ARBA00023292"/>
    </source>
</evidence>
<dbReference type="GO" id="GO:0005604">
    <property type="term" value="C:basement membrane"/>
    <property type="evidence" value="ECO:0007669"/>
    <property type="project" value="TreeGrafter"/>
</dbReference>
<dbReference type="GO" id="GO:0016358">
    <property type="term" value="P:dendrite development"/>
    <property type="evidence" value="ECO:0007669"/>
    <property type="project" value="TreeGrafter"/>
</dbReference>
<dbReference type="PROSITE" id="PS01248">
    <property type="entry name" value="EGF_LAM_1"/>
    <property type="match status" value="2"/>
</dbReference>
<dbReference type="GO" id="GO:0009888">
    <property type="term" value="P:tissue development"/>
    <property type="evidence" value="ECO:0007669"/>
    <property type="project" value="TreeGrafter"/>
</dbReference>
<feature type="disulfide bond" evidence="6">
    <location>
        <begin position="279"/>
        <end position="288"/>
    </location>
</feature>
<keyword evidence="8" id="KW-0472">Membrane</keyword>
<dbReference type="Gene3D" id="2.60.40.10">
    <property type="entry name" value="Immunoglobulins"/>
    <property type="match status" value="1"/>
</dbReference>
<dbReference type="InterPro" id="IPR050440">
    <property type="entry name" value="Laminin/Netrin_ECM"/>
</dbReference>
<dbReference type="PROSITE" id="PS50027">
    <property type="entry name" value="EGF_LAM_2"/>
    <property type="match status" value="2"/>
</dbReference>
<dbReference type="GO" id="GO:0009887">
    <property type="term" value="P:animal organ morphogenesis"/>
    <property type="evidence" value="ECO:0007669"/>
    <property type="project" value="TreeGrafter"/>
</dbReference>
<dbReference type="SMART" id="SM00060">
    <property type="entry name" value="FN3"/>
    <property type="match status" value="1"/>
</dbReference>
<name>A0AAV2GX03_LYMST</name>
<dbReference type="Pfam" id="PF00053">
    <property type="entry name" value="EGF_laminin"/>
    <property type="match status" value="3"/>
</dbReference>
<dbReference type="Proteomes" id="UP001497497">
    <property type="component" value="Unassembled WGS sequence"/>
</dbReference>
<keyword evidence="13" id="KW-1185">Reference proteome</keyword>
<keyword evidence="8" id="KW-1133">Transmembrane helix</keyword>
<gene>
    <name evidence="12" type="ORF">GSLYS_00000090001</name>
</gene>
<feature type="compositionally biased region" description="Low complexity" evidence="7">
    <location>
        <begin position="111"/>
        <end position="124"/>
    </location>
</feature>
<protein>
    <submittedName>
        <fullName evidence="12">Uncharacterized protein</fullName>
    </submittedName>
</protein>
<proteinExistence type="predicted"/>
<keyword evidence="1 9" id="KW-0732">Signal</keyword>
<dbReference type="SUPFAM" id="SSF49265">
    <property type="entry name" value="Fibronectin type III"/>
    <property type="match status" value="1"/>
</dbReference>
<feature type="disulfide bond" evidence="6">
    <location>
        <begin position="393"/>
        <end position="407"/>
    </location>
</feature>
<evidence type="ECO:0000256" key="2">
    <source>
        <dbReference type="ARBA" id="ARBA00022737"/>
    </source>
</evidence>
<feature type="region of interest" description="Disordered" evidence="7">
    <location>
        <begin position="493"/>
        <end position="513"/>
    </location>
</feature>
<sequence length="513" mass="56938">MKSLRLVCFIFMISLYLLITHGTQESTTPPPDHLVLISAPVNVTFYYVNSTSITVTWDPPQVYTSHDVDNVDDIDFTNDTDEQPQPTDPADSSSSAPGSDAHPLNNEVAPSSTTSDVPTTTIKTEPARKCQPYMHFLAYAVQLKKVRDSSTGTMAIPLGDSGIEDKQPEANSTEPSAVVPFEEGCIVSYRVKWLEVNTTKSEQRNVFPSEHTALIFNLKPRTNYSITVTAVFVRKEFESQPPLFVVTTNETSKVCQCDWHGTTTPIACGQDGGTDHCHCKPGYEGQFCEKCSAGFYRTLNHFPCHRCPCEVHATTTNTCSFIEGFLSCDGCKVGYSGNLCHTCDQGFYRYGRHCVPCRCNGNAHSNDVNMCSKHTGACTKCLYNTTGFNCERCLHGYVGDAIGAKNCTRTEDLNGLFFVKGSNSSSTKVVGSVIGVTVLVMLAVFGFFLYRKYRAQERRRAFWTIEMKRDDNDGDFNSVHNDEAQLDEPDVRIYGKKSGKPDSSKYSKLHEEM</sequence>
<feature type="domain" description="Laminin EGF-like" evidence="10">
    <location>
        <begin position="357"/>
        <end position="409"/>
    </location>
</feature>
<dbReference type="FunFam" id="2.10.25.10:FF:000051">
    <property type="entry name" value="Laminin subunit alpha 4"/>
    <property type="match status" value="1"/>
</dbReference>